<organism evidence="5 6">
    <name type="scientific">Maritalea myrionectae</name>
    <dbReference type="NCBI Taxonomy" id="454601"/>
    <lineage>
        <taxon>Bacteria</taxon>
        <taxon>Pseudomonadati</taxon>
        <taxon>Pseudomonadota</taxon>
        <taxon>Alphaproteobacteria</taxon>
        <taxon>Hyphomicrobiales</taxon>
        <taxon>Devosiaceae</taxon>
        <taxon>Maritalea</taxon>
    </lineage>
</organism>
<dbReference type="PANTHER" id="PTHR37418:SF2">
    <property type="entry name" value="3-KETO-5-AMINOHEXANOATE CLEAVAGE ENZYME"/>
    <property type="match status" value="1"/>
</dbReference>
<dbReference type="InterPro" id="IPR013785">
    <property type="entry name" value="Aldolase_TIM"/>
</dbReference>
<keyword evidence="3" id="KW-0479">Metal-binding</keyword>
<evidence type="ECO:0000256" key="3">
    <source>
        <dbReference type="ARBA" id="ARBA00022723"/>
    </source>
</evidence>
<dbReference type="Gene3D" id="3.20.20.70">
    <property type="entry name" value="Aldolase class I"/>
    <property type="match status" value="1"/>
</dbReference>
<keyword evidence="4" id="KW-0862">Zinc</keyword>
<dbReference type="AlphaFoldDB" id="A0A2R4MC48"/>
<dbReference type="GO" id="GO:0043720">
    <property type="term" value="F:3-keto-5-aminohexanoate cleavage activity"/>
    <property type="evidence" value="ECO:0007669"/>
    <property type="project" value="InterPro"/>
</dbReference>
<keyword evidence="6" id="KW-1185">Reference proteome</keyword>
<protein>
    <submittedName>
        <fullName evidence="5">3-keto-5-aminohexanoate cleavage enzyme</fullName>
    </submittedName>
</protein>
<evidence type="ECO:0000256" key="1">
    <source>
        <dbReference type="ARBA" id="ARBA00001947"/>
    </source>
</evidence>
<dbReference type="RefSeq" id="WP_117395196.1">
    <property type="nucleotide sequence ID" value="NZ_CP021330.1"/>
</dbReference>
<proteinExistence type="predicted"/>
<dbReference type="STRING" id="1122213.GCA_000423365_01725"/>
<dbReference type="Proteomes" id="UP000258927">
    <property type="component" value="Chromosome"/>
</dbReference>
<reference evidence="5 6" key="1">
    <citation type="submission" date="2017-05" db="EMBL/GenBank/DDBJ databases">
        <title>Genome Analysis of Maritalea myrionectae HL2708#5.</title>
        <authorList>
            <consortium name="Cotde Inc.-PKNU"/>
            <person name="Jang D."/>
            <person name="Oh H.-M."/>
        </authorList>
    </citation>
    <scope>NUCLEOTIDE SEQUENCE [LARGE SCALE GENOMIC DNA]</scope>
    <source>
        <strain evidence="5 6">HL2708#5</strain>
    </source>
</reference>
<evidence type="ECO:0000313" key="5">
    <source>
        <dbReference type="EMBL" id="AVX03602.1"/>
    </source>
</evidence>
<keyword evidence="2" id="KW-0808">Transferase</keyword>
<gene>
    <name evidence="5" type="ORF">MXMO3_01071</name>
</gene>
<dbReference type="InterPro" id="IPR008567">
    <property type="entry name" value="BKACE"/>
</dbReference>
<evidence type="ECO:0000256" key="4">
    <source>
        <dbReference type="ARBA" id="ARBA00022833"/>
    </source>
</evidence>
<dbReference type="KEGG" id="mmyr:MXMO3_01071"/>
<dbReference type="EMBL" id="CP021330">
    <property type="protein sequence ID" value="AVX03602.1"/>
    <property type="molecule type" value="Genomic_DNA"/>
</dbReference>
<name>A0A2R4MC48_9HYPH</name>
<sequence length="256" mass="28271">MISLPRLMVAPNGARKTKHDHPALPVTIEETVQTAKACFDAGADGLHAHLRDADQQHILDAGLYKELLAELRIAVPKMQVQITTEAVGLYQPPAQIELVKQVQPKSVSISTKELLSTGDQKAAAELYLWAQENGVAVQHILYDTNDLAALYHICIDHNISRENIQLLFVLGRYTSDQQSDPSMLTPFLHRLAEIEMIADWALCAFGQGETDCLIRAHQLGGKMRVGFENNELNPDGSVAKDNAERVTLLNRLLAAH</sequence>
<dbReference type="Pfam" id="PF05853">
    <property type="entry name" value="BKACE"/>
    <property type="match status" value="1"/>
</dbReference>
<dbReference type="GO" id="GO:0046872">
    <property type="term" value="F:metal ion binding"/>
    <property type="evidence" value="ECO:0007669"/>
    <property type="project" value="UniProtKB-KW"/>
</dbReference>
<dbReference type="PANTHER" id="PTHR37418">
    <property type="entry name" value="3-KETO-5-AMINOHEXANOATE CLEAVAGE ENZYME-RELATED"/>
    <property type="match status" value="1"/>
</dbReference>
<accession>A0A2R4MC48</accession>
<evidence type="ECO:0000313" key="6">
    <source>
        <dbReference type="Proteomes" id="UP000258927"/>
    </source>
</evidence>
<evidence type="ECO:0000256" key="2">
    <source>
        <dbReference type="ARBA" id="ARBA00022679"/>
    </source>
</evidence>
<comment type="cofactor">
    <cofactor evidence="1">
        <name>Zn(2+)</name>
        <dbReference type="ChEBI" id="CHEBI:29105"/>
    </cofactor>
</comment>